<protein>
    <submittedName>
        <fullName evidence="6">S1 RNA-binding domain-containing protein</fullName>
    </submittedName>
</protein>
<comment type="caution">
    <text evidence="6">The sequence shown here is derived from an EMBL/GenBank/DDBJ whole genome shotgun (WGS) entry which is preliminary data.</text>
</comment>
<feature type="domain" description="S1 motif" evidence="5">
    <location>
        <begin position="125"/>
        <end position="191"/>
    </location>
</feature>
<dbReference type="EMBL" id="DVHN01000018">
    <property type="protein sequence ID" value="HIR87687.1"/>
    <property type="molecule type" value="Genomic_DNA"/>
</dbReference>
<evidence type="ECO:0000256" key="3">
    <source>
        <dbReference type="ARBA" id="ARBA00023274"/>
    </source>
</evidence>
<evidence type="ECO:0000256" key="2">
    <source>
        <dbReference type="ARBA" id="ARBA00022980"/>
    </source>
</evidence>
<dbReference type="FunFam" id="2.40.50.140:FF:000051">
    <property type="entry name" value="RNA-binding transcriptional accessory protein"/>
    <property type="match status" value="1"/>
</dbReference>
<keyword evidence="3" id="KW-0687">Ribonucleoprotein</keyword>
<reference evidence="6" key="1">
    <citation type="submission" date="2020-10" db="EMBL/GenBank/DDBJ databases">
        <authorList>
            <person name="Gilroy R."/>
        </authorList>
    </citation>
    <scope>NUCLEOTIDE SEQUENCE</scope>
    <source>
        <strain evidence="6">ChiW13-3771</strain>
    </source>
</reference>
<dbReference type="InterPro" id="IPR003029">
    <property type="entry name" value="S1_domain"/>
</dbReference>
<sequence length="316" mass="35110">MENNKVTEEKEAEVLQKEETMEDYKAELEASYRQIKPGDIVTGTVIDVDETGVTVDFDYYAPGKIAADQMSDDPNFNILTDVQKGEEISATVVKTDDGAGNFVLSKKDATDELAWDKLEQMKEEKTVIHGMVGGIVNKGVIMYVEGIRGFIPSSKLELTYVEDTTPYLNKEIDAVIITVDKEQKRLVLSAKDVLIQNAIEEKNKKIEKIVVGTVVEGTVEQLMDYGAFVDIGDGISGLVHISQIADRRLTHPKQVLKVGDKVKVKITKIKDNKISLSIKEANEVINKEVEEDRFDYQEKGKAITGLGDLLKGIQLN</sequence>
<keyword evidence="4" id="KW-0175">Coiled coil</keyword>
<dbReference type="Proteomes" id="UP000824201">
    <property type="component" value="Unassembled WGS sequence"/>
</dbReference>
<dbReference type="Pfam" id="PF00575">
    <property type="entry name" value="S1"/>
    <property type="match status" value="3"/>
</dbReference>
<dbReference type="PANTHER" id="PTHR10724:SF7">
    <property type="entry name" value="SMALL RIBOSOMAL SUBUNIT PROTEIN BS1C"/>
    <property type="match status" value="1"/>
</dbReference>
<dbReference type="PANTHER" id="PTHR10724">
    <property type="entry name" value="30S RIBOSOMAL PROTEIN S1"/>
    <property type="match status" value="1"/>
</dbReference>
<dbReference type="SMART" id="SM00316">
    <property type="entry name" value="S1"/>
    <property type="match status" value="3"/>
</dbReference>
<dbReference type="InterPro" id="IPR050437">
    <property type="entry name" value="Ribos_protein_bS1-like"/>
</dbReference>
<dbReference type="SUPFAM" id="SSF50249">
    <property type="entry name" value="Nucleic acid-binding proteins"/>
    <property type="match status" value="3"/>
</dbReference>
<reference evidence="6" key="2">
    <citation type="journal article" date="2021" name="PeerJ">
        <title>Extensive microbial diversity within the chicken gut microbiome revealed by metagenomics and culture.</title>
        <authorList>
            <person name="Gilroy R."/>
            <person name="Ravi A."/>
            <person name="Getino M."/>
            <person name="Pursley I."/>
            <person name="Horton D.L."/>
            <person name="Alikhan N.F."/>
            <person name="Baker D."/>
            <person name="Gharbi K."/>
            <person name="Hall N."/>
            <person name="Watson M."/>
            <person name="Adriaenssens E.M."/>
            <person name="Foster-Nyarko E."/>
            <person name="Jarju S."/>
            <person name="Secka A."/>
            <person name="Antonio M."/>
            <person name="Oren A."/>
            <person name="Chaudhuri R.R."/>
            <person name="La Ragione R."/>
            <person name="Hildebrand F."/>
            <person name="Pallen M.J."/>
        </authorList>
    </citation>
    <scope>NUCLEOTIDE SEQUENCE</scope>
    <source>
        <strain evidence="6">ChiW13-3771</strain>
    </source>
</reference>
<evidence type="ECO:0000313" key="7">
    <source>
        <dbReference type="Proteomes" id="UP000824201"/>
    </source>
</evidence>
<feature type="domain" description="S1 motif" evidence="5">
    <location>
        <begin position="38"/>
        <end position="107"/>
    </location>
</feature>
<gene>
    <name evidence="6" type="ORF">IAC96_01930</name>
</gene>
<dbReference type="InterPro" id="IPR035104">
    <property type="entry name" value="Ribosomal_protein_S1-like"/>
</dbReference>
<evidence type="ECO:0000259" key="5">
    <source>
        <dbReference type="PROSITE" id="PS50126"/>
    </source>
</evidence>
<feature type="coiled-coil region" evidence="4">
    <location>
        <begin position="7"/>
        <end position="34"/>
    </location>
</feature>
<dbReference type="CDD" id="cd04465">
    <property type="entry name" value="S1_RPS1_repeat_ec2_hs2"/>
    <property type="match status" value="1"/>
</dbReference>
<name>A0A9D1EC85_9FIRM</name>
<dbReference type="AlphaFoldDB" id="A0A9D1EC85"/>
<dbReference type="PRINTS" id="PR00681">
    <property type="entry name" value="RIBOSOMALS1"/>
</dbReference>
<dbReference type="CDD" id="cd05687">
    <property type="entry name" value="S1_RPS1_repeat_ec1_hs1"/>
    <property type="match status" value="1"/>
</dbReference>
<dbReference type="GO" id="GO:0003729">
    <property type="term" value="F:mRNA binding"/>
    <property type="evidence" value="ECO:0007669"/>
    <property type="project" value="TreeGrafter"/>
</dbReference>
<organism evidence="6 7">
    <name type="scientific">Candidatus Fimimorpha faecalis</name>
    <dbReference type="NCBI Taxonomy" id="2840824"/>
    <lineage>
        <taxon>Bacteria</taxon>
        <taxon>Bacillati</taxon>
        <taxon>Bacillota</taxon>
        <taxon>Clostridia</taxon>
        <taxon>Eubacteriales</taxon>
        <taxon>Candidatus Fimimorpha</taxon>
    </lineage>
</organism>
<dbReference type="GO" id="GO:0006412">
    <property type="term" value="P:translation"/>
    <property type="evidence" value="ECO:0007669"/>
    <property type="project" value="TreeGrafter"/>
</dbReference>
<comment type="similarity">
    <text evidence="1">Belongs to the bacterial ribosomal protein bS1 family.</text>
</comment>
<dbReference type="PROSITE" id="PS50126">
    <property type="entry name" value="S1"/>
    <property type="match status" value="3"/>
</dbReference>
<evidence type="ECO:0000256" key="4">
    <source>
        <dbReference type="SAM" id="Coils"/>
    </source>
</evidence>
<dbReference type="GO" id="GO:0003735">
    <property type="term" value="F:structural constituent of ribosome"/>
    <property type="evidence" value="ECO:0007669"/>
    <property type="project" value="TreeGrafter"/>
</dbReference>
<evidence type="ECO:0000256" key="1">
    <source>
        <dbReference type="ARBA" id="ARBA00006767"/>
    </source>
</evidence>
<proteinExistence type="inferred from homology"/>
<accession>A0A9D1EC85</accession>
<feature type="domain" description="S1 motif" evidence="5">
    <location>
        <begin position="212"/>
        <end position="279"/>
    </location>
</feature>
<dbReference type="GO" id="GO:0005737">
    <property type="term" value="C:cytoplasm"/>
    <property type="evidence" value="ECO:0007669"/>
    <property type="project" value="UniProtKB-ARBA"/>
</dbReference>
<dbReference type="InterPro" id="IPR012340">
    <property type="entry name" value="NA-bd_OB-fold"/>
</dbReference>
<keyword evidence="2" id="KW-0689">Ribosomal protein</keyword>
<evidence type="ECO:0000313" key="6">
    <source>
        <dbReference type="EMBL" id="HIR87687.1"/>
    </source>
</evidence>
<dbReference type="Gene3D" id="2.40.50.140">
    <property type="entry name" value="Nucleic acid-binding proteins"/>
    <property type="match status" value="3"/>
</dbReference>